<evidence type="ECO:0000313" key="2">
    <source>
        <dbReference type="Proteomes" id="UP000542125"/>
    </source>
</evidence>
<sequence length="163" mass="17751">MHPPSLPSAVLPLRPGTPMEQWKRAIEAGNDAFTGSDPATALGHYRLALRLAQTLVGDWPDHDAALAALVVSHHNLADLHRLSNAHDEAITQVCDAHDALQRLMANPDTDLALRQAALRHSRQTLHELLRCARTAPVHPRLQASLAHDRQGLTVVAAAEFPTH</sequence>
<dbReference type="EMBL" id="JACBYR010000001">
    <property type="protein sequence ID" value="NYE83521.1"/>
    <property type="molecule type" value="Genomic_DNA"/>
</dbReference>
<dbReference type="RefSeq" id="WP_179587245.1">
    <property type="nucleotide sequence ID" value="NZ_JACBYR010000001.1"/>
</dbReference>
<proteinExistence type="predicted"/>
<dbReference type="Gene3D" id="1.25.40.10">
    <property type="entry name" value="Tetratricopeptide repeat domain"/>
    <property type="match status" value="1"/>
</dbReference>
<keyword evidence="2" id="KW-1185">Reference proteome</keyword>
<evidence type="ECO:0000313" key="1">
    <source>
        <dbReference type="EMBL" id="NYE83521.1"/>
    </source>
</evidence>
<dbReference type="AlphaFoldDB" id="A0A7Y9LP43"/>
<evidence type="ECO:0008006" key="3">
    <source>
        <dbReference type="Google" id="ProtNLM"/>
    </source>
</evidence>
<accession>A0A7Y9LP43</accession>
<dbReference type="Proteomes" id="UP000542125">
    <property type="component" value="Unassembled WGS sequence"/>
</dbReference>
<name>A0A7Y9LP43_9BURK</name>
<organism evidence="1 2">
    <name type="scientific">Pigmentiphaga litoralis</name>
    <dbReference type="NCBI Taxonomy" id="516702"/>
    <lineage>
        <taxon>Bacteria</taxon>
        <taxon>Pseudomonadati</taxon>
        <taxon>Pseudomonadota</taxon>
        <taxon>Betaproteobacteria</taxon>
        <taxon>Burkholderiales</taxon>
        <taxon>Alcaligenaceae</taxon>
        <taxon>Pigmentiphaga</taxon>
    </lineage>
</organism>
<dbReference type="InterPro" id="IPR011990">
    <property type="entry name" value="TPR-like_helical_dom_sf"/>
</dbReference>
<reference evidence="1 2" key="1">
    <citation type="submission" date="2020-07" db="EMBL/GenBank/DDBJ databases">
        <title>Genomic Encyclopedia of Type Strains, Phase IV (KMG-V): Genome sequencing to study the core and pangenomes of soil and plant-associated prokaryotes.</title>
        <authorList>
            <person name="Whitman W."/>
        </authorList>
    </citation>
    <scope>NUCLEOTIDE SEQUENCE [LARGE SCALE GENOMIC DNA]</scope>
    <source>
        <strain evidence="1 2">SAS40</strain>
    </source>
</reference>
<comment type="caution">
    <text evidence="1">The sequence shown here is derived from an EMBL/GenBank/DDBJ whole genome shotgun (WGS) entry which is preliminary data.</text>
</comment>
<protein>
    <recommendedName>
        <fullName evidence="3">Tetratricopeptide repeat protein</fullName>
    </recommendedName>
</protein>
<gene>
    <name evidence="1" type="ORF">FHW18_002792</name>
</gene>